<evidence type="ECO:0000313" key="1">
    <source>
        <dbReference type="EMBL" id="ADI23202.1"/>
    </source>
</evidence>
<dbReference type="PANTHER" id="PTHR30632">
    <property type="entry name" value="MOLYBDATE-BINDING PERIPLASMIC PROTEIN"/>
    <property type="match status" value="1"/>
</dbReference>
<dbReference type="AlphaFoldDB" id="E7C6X8"/>
<dbReference type="PANTHER" id="PTHR30632:SF11">
    <property type="entry name" value="BLR4797 PROTEIN"/>
    <property type="match status" value="1"/>
</dbReference>
<sequence>MRTFLFLIISGLWTNLGTTTPLTQPSMTLGVMSSGGFTAAYQALSQMFTRNTEIGINTVYGASMGGAPSSIPSRLARGELADVVILATEGLDRLVADGHVLADSRVDLASSRIGMVVGSGAALPDISTVDQFVQTLLEADSIAYSASASGTYLATDLFHRLQIADRLADKSTRVLGERVGVVVARGDAALGFQQISELLQIPGVTYVGPIPDEVQKITIFSAGITTQAQNLTAAKALINFLASAQAAPIITQTGMVPQTTHSTR</sequence>
<dbReference type="EMBL" id="GU568008">
    <property type="protein sequence ID" value="ADI23202.1"/>
    <property type="molecule type" value="Genomic_DNA"/>
</dbReference>
<accession>E7C6X8</accession>
<dbReference type="Gene3D" id="3.40.190.10">
    <property type="entry name" value="Periplasmic binding protein-like II"/>
    <property type="match status" value="2"/>
</dbReference>
<protein>
    <submittedName>
        <fullName evidence="1">ABC-type molybdate transport system, periplasmic component</fullName>
    </submittedName>
</protein>
<organism evidence="1">
    <name type="scientific">uncultured Gemmatimonadales bacterium HF0770_11C06</name>
    <dbReference type="NCBI Taxonomy" id="723616"/>
    <lineage>
        <taxon>Bacteria</taxon>
        <taxon>Pseudomonadati</taxon>
        <taxon>Gemmatimonadota</taxon>
        <taxon>Gemmatimonadia</taxon>
        <taxon>Gemmatimonadales</taxon>
        <taxon>environmental samples</taxon>
    </lineage>
</organism>
<dbReference type="InterPro" id="IPR050682">
    <property type="entry name" value="ModA/WtpA"/>
</dbReference>
<reference evidence="1" key="1">
    <citation type="submission" date="2010-01" db="EMBL/GenBank/DDBJ databases">
        <title>Genome fragments of uncultured bacteria from the North Pacific subtropical Gyre.</title>
        <authorList>
            <person name="Pham V.D."/>
            <person name="Delong E.F."/>
        </authorList>
    </citation>
    <scope>NUCLEOTIDE SEQUENCE</scope>
</reference>
<dbReference type="SUPFAM" id="SSF53850">
    <property type="entry name" value="Periplasmic binding protein-like II"/>
    <property type="match status" value="1"/>
</dbReference>
<proteinExistence type="predicted"/>
<dbReference type="GO" id="GO:0030973">
    <property type="term" value="F:molybdate ion binding"/>
    <property type="evidence" value="ECO:0007669"/>
    <property type="project" value="TreeGrafter"/>
</dbReference>
<name>E7C6X8_9BACT</name>
<dbReference type="Pfam" id="PF13531">
    <property type="entry name" value="SBP_bac_11"/>
    <property type="match status" value="1"/>
</dbReference>
<dbReference type="GO" id="GO:0015689">
    <property type="term" value="P:molybdate ion transport"/>
    <property type="evidence" value="ECO:0007669"/>
    <property type="project" value="TreeGrafter"/>
</dbReference>